<proteinExistence type="predicted"/>
<name>A0AAX2K3Q3_ECOLX</name>
<feature type="transmembrane region" description="Helical" evidence="1">
    <location>
        <begin position="7"/>
        <end position="26"/>
    </location>
</feature>
<keyword evidence="1" id="KW-1133">Transmembrane helix</keyword>
<dbReference type="EMBL" id="UGFE01000002">
    <property type="protein sequence ID" value="STM21262.1"/>
    <property type="molecule type" value="Genomic_DNA"/>
</dbReference>
<reference evidence="2 3" key="1">
    <citation type="submission" date="2018-06" db="EMBL/GenBank/DDBJ databases">
        <authorList>
            <consortium name="Pathogen Informatics"/>
            <person name="Doyle S."/>
        </authorList>
    </citation>
    <scope>NUCLEOTIDE SEQUENCE [LARGE SCALE GENOMIC DNA]</scope>
    <source>
        <strain evidence="2 3">NCTC8333</strain>
    </source>
</reference>
<evidence type="ECO:0000256" key="1">
    <source>
        <dbReference type="SAM" id="Phobius"/>
    </source>
</evidence>
<gene>
    <name evidence="2" type="primary">yicH_2</name>
    <name evidence="2" type="ORF">NCTC8333_00088</name>
</gene>
<comment type="caution">
    <text evidence="2">The sequence shown here is derived from an EMBL/GenBank/DDBJ whole genome shotgun (WGS) entry which is preliminary data.</text>
</comment>
<keyword evidence="1" id="KW-0472">Membrane</keyword>
<evidence type="ECO:0000313" key="2">
    <source>
        <dbReference type="EMBL" id="STM21262.1"/>
    </source>
</evidence>
<sequence length="71" mass="8271">MKFIGKLLLYILIALLVVIAGLYFLLQTRWGAEHISAWVSENSDYHLAFGAMDHRFFRAISYRAGERHVWS</sequence>
<dbReference type="Proteomes" id="UP000254718">
    <property type="component" value="Unassembled WGS sequence"/>
</dbReference>
<accession>A0AAX2K3Q3</accession>
<dbReference type="AlphaFoldDB" id="A0AAX2K3Q3"/>
<protein>
    <submittedName>
        <fullName evidence="2">AsmA family protein</fullName>
    </submittedName>
</protein>
<evidence type="ECO:0000313" key="3">
    <source>
        <dbReference type="Proteomes" id="UP000254718"/>
    </source>
</evidence>
<keyword evidence="1" id="KW-0812">Transmembrane</keyword>
<organism evidence="2 3">
    <name type="scientific">Escherichia coli</name>
    <dbReference type="NCBI Taxonomy" id="562"/>
    <lineage>
        <taxon>Bacteria</taxon>
        <taxon>Pseudomonadati</taxon>
        <taxon>Pseudomonadota</taxon>
        <taxon>Gammaproteobacteria</taxon>
        <taxon>Enterobacterales</taxon>
        <taxon>Enterobacteriaceae</taxon>
        <taxon>Escherichia</taxon>
    </lineage>
</organism>